<evidence type="ECO:0000313" key="3">
    <source>
        <dbReference type="EMBL" id="MEW5290302.1"/>
    </source>
</evidence>
<feature type="region of interest" description="Disordered" evidence="1">
    <location>
        <begin position="190"/>
        <end position="211"/>
    </location>
</feature>
<sequence>MLSGAINNFNLIFILLSGGISMPKSRPLEERFWEKVEKFGNGACWLWNGATVSPTGGKHIKPQIYGKIAGPRTPSGRKIWSAHRLSWVFENGAIPPGKLVDHKCHNTLCVNPAHLRLVTPKQNSENRAGPATTRNSSGKRGVRWNAQVGKWHAYYSHNRQPHYVGLYDDLEEASEAARLARNRVFTHNDADRINDCGGRPSIPPQHGNTPG</sequence>
<dbReference type="RefSeq" id="WP_367167847.1">
    <property type="nucleotide sequence ID" value="NZ_JBFKZN010000006.1"/>
</dbReference>
<name>A0ABV3N3B0_9GAMM</name>
<organism evidence="3 4">
    <name type="scientific">Erwinia papayae</name>
    <dbReference type="NCBI Taxonomy" id="206499"/>
    <lineage>
        <taxon>Bacteria</taxon>
        <taxon>Pseudomonadati</taxon>
        <taxon>Pseudomonadota</taxon>
        <taxon>Gammaproteobacteria</taxon>
        <taxon>Enterobacterales</taxon>
        <taxon>Erwiniaceae</taxon>
        <taxon>Erwinia</taxon>
    </lineage>
</organism>
<keyword evidence="3" id="KW-0378">Hydrolase</keyword>
<dbReference type="EMBL" id="JBFKZN010000006">
    <property type="protein sequence ID" value="MEW5290302.1"/>
    <property type="molecule type" value="Genomic_DNA"/>
</dbReference>
<gene>
    <name evidence="3" type="ORF">ABW286_14100</name>
</gene>
<evidence type="ECO:0000256" key="1">
    <source>
        <dbReference type="SAM" id="MobiDB-lite"/>
    </source>
</evidence>
<dbReference type="GO" id="GO:0004519">
    <property type="term" value="F:endonuclease activity"/>
    <property type="evidence" value="ECO:0007669"/>
    <property type="project" value="UniProtKB-KW"/>
</dbReference>
<protein>
    <submittedName>
        <fullName evidence="3">HNH endonuclease</fullName>
    </submittedName>
</protein>
<keyword evidence="3" id="KW-0540">Nuclease</keyword>
<keyword evidence="3" id="KW-0255">Endonuclease</keyword>
<accession>A0ABV3N3B0</accession>
<dbReference type="InterPro" id="IPR044925">
    <property type="entry name" value="His-Me_finger_sf"/>
</dbReference>
<evidence type="ECO:0000313" key="4">
    <source>
        <dbReference type="Proteomes" id="UP001554567"/>
    </source>
</evidence>
<dbReference type="InterPro" id="IPR003615">
    <property type="entry name" value="HNH_nuc"/>
</dbReference>
<dbReference type="Proteomes" id="UP001554567">
    <property type="component" value="Unassembled WGS sequence"/>
</dbReference>
<proteinExistence type="predicted"/>
<dbReference type="SUPFAM" id="SSF54060">
    <property type="entry name" value="His-Me finger endonucleases"/>
    <property type="match status" value="1"/>
</dbReference>
<evidence type="ECO:0000259" key="2">
    <source>
        <dbReference type="Pfam" id="PF13392"/>
    </source>
</evidence>
<dbReference type="InterPro" id="IPR016177">
    <property type="entry name" value="DNA-bd_dom_sf"/>
</dbReference>
<feature type="compositionally biased region" description="Polar residues" evidence="1">
    <location>
        <begin position="120"/>
        <end position="138"/>
    </location>
</feature>
<dbReference type="Pfam" id="PF13392">
    <property type="entry name" value="HNH_3"/>
    <property type="match status" value="1"/>
</dbReference>
<keyword evidence="4" id="KW-1185">Reference proteome</keyword>
<feature type="domain" description="HNH nuclease" evidence="2">
    <location>
        <begin position="82"/>
        <end position="124"/>
    </location>
</feature>
<dbReference type="Gene3D" id="3.90.75.10">
    <property type="entry name" value="Homing Intron 3 (I-ppo) Encoded Endonuclease, Chain A"/>
    <property type="match status" value="1"/>
</dbReference>
<dbReference type="InterPro" id="IPR044930">
    <property type="entry name" value="Homing_endonuclease_His-Me"/>
</dbReference>
<comment type="caution">
    <text evidence="3">The sequence shown here is derived from an EMBL/GenBank/DDBJ whole genome shotgun (WGS) entry which is preliminary data.</text>
</comment>
<dbReference type="SUPFAM" id="SSF54171">
    <property type="entry name" value="DNA-binding domain"/>
    <property type="match status" value="1"/>
</dbReference>
<feature type="region of interest" description="Disordered" evidence="1">
    <location>
        <begin position="119"/>
        <end position="142"/>
    </location>
</feature>
<reference evidence="3 4" key="1">
    <citation type="submission" date="2024-07" db="EMBL/GenBank/DDBJ databases">
        <authorList>
            <person name="Dulla G.F.J."/>
            <person name="Delorm J.G."/>
        </authorList>
    </citation>
    <scope>NUCLEOTIDE SEQUENCE [LARGE SCALE GENOMIC DNA]</scope>
    <source>
        <strain evidence="3 4">JGD 233</strain>
    </source>
</reference>